<sequence length="152" mass="16469">MEAECPAGVRHNLKKPSSWWVSRAGDAKINRRRSSTGSGEREDVGSEVSLAEGERERERGTEHVLQRDIVAGNELQGNKSGNVGSEVAARGNHGTLERPESSEIAANRSPPSTGLAHSTYVQVTTRSPTFAFPSGQRIPRESRGLSDFWSIG</sequence>
<name>A0AA40GAF2_9HYME</name>
<comment type="caution">
    <text evidence="2">The sequence shown here is derived from an EMBL/GenBank/DDBJ whole genome shotgun (WGS) entry which is preliminary data.</text>
</comment>
<keyword evidence="3" id="KW-1185">Reference proteome</keyword>
<organism evidence="2 3">
    <name type="scientific">Melipona bicolor</name>
    <dbReference type="NCBI Taxonomy" id="60889"/>
    <lineage>
        <taxon>Eukaryota</taxon>
        <taxon>Metazoa</taxon>
        <taxon>Ecdysozoa</taxon>
        <taxon>Arthropoda</taxon>
        <taxon>Hexapoda</taxon>
        <taxon>Insecta</taxon>
        <taxon>Pterygota</taxon>
        <taxon>Neoptera</taxon>
        <taxon>Endopterygota</taxon>
        <taxon>Hymenoptera</taxon>
        <taxon>Apocrita</taxon>
        <taxon>Aculeata</taxon>
        <taxon>Apoidea</taxon>
        <taxon>Anthophila</taxon>
        <taxon>Apidae</taxon>
        <taxon>Melipona</taxon>
    </lineage>
</organism>
<evidence type="ECO:0000313" key="2">
    <source>
        <dbReference type="EMBL" id="KAK1133997.1"/>
    </source>
</evidence>
<protein>
    <submittedName>
        <fullName evidence="2">Uncharacterized protein</fullName>
    </submittedName>
</protein>
<gene>
    <name evidence="2" type="ORF">K0M31_011782</name>
</gene>
<evidence type="ECO:0000313" key="3">
    <source>
        <dbReference type="Proteomes" id="UP001177670"/>
    </source>
</evidence>
<feature type="region of interest" description="Disordered" evidence="1">
    <location>
        <begin position="1"/>
        <end position="117"/>
    </location>
</feature>
<dbReference type="EMBL" id="JAHYIQ010000003">
    <property type="protein sequence ID" value="KAK1133997.1"/>
    <property type="molecule type" value="Genomic_DNA"/>
</dbReference>
<dbReference type="Proteomes" id="UP001177670">
    <property type="component" value="Unassembled WGS sequence"/>
</dbReference>
<accession>A0AA40GAF2</accession>
<reference evidence="2" key="1">
    <citation type="submission" date="2021-10" db="EMBL/GenBank/DDBJ databases">
        <title>Melipona bicolor Genome sequencing and assembly.</title>
        <authorList>
            <person name="Araujo N.S."/>
            <person name="Arias M.C."/>
        </authorList>
    </citation>
    <scope>NUCLEOTIDE SEQUENCE</scope>
    <source>
        <strain evidence="2">USP_2M_L1-L4_2017</strain>
        <tissue evidence="2">Whole body</tissue>
    </source>
</reference>
<proteinExistence type="predicted"/>
<dbReference type="AlphaFoldDB" id="A0AA40GAF2"/>
<feature type="compositionally biased region" description="Basic and acidic residues" evidence="1">
    <location>
        <begin position="52"/>
        <end position="66"/>
    </location>
</feature>
<feature type="region of interest" description="Disordered" evidence="1">
    <location>
        <begin position="131"/>
        <end position="152"/>
    </location>
</feature>
<evidence type="ECO:0000256" key="1">
    <source>
        <dbReference type="SAM" id="MobiDB-lite"/>
    </source>
</evidence>